<name>A0A1B8G921_9PEZI</name>
<organism evidence="2 3">
    <name type="scientific">Pseudogymnoascus verrucosus</name>
    <dbReference type="NCBI Taxonomy" id="342668"/>
    <lineage>
        <taxon>Eukaryota</taxon>
        <taxon>Fungi</taxon>
        <taxon>Dikarya</taxon>
        <taxon>Ascomycota</taxon>
        <taxon>Pezizomycotina</taxon>
        <taxon>Leotiomycetes</taxon>
        <taxon>Thelebolales</taxon>
        <taxon>Thelebolaceae</taxon>
        <taxon>Pseudogymnoascus</taxon>
    </lineage>
</organism>
<dbReference type="OrthoDB" id="74764at2759"/>
<keyword evidence="3" id="KW-1185">Reference proteome</keyword>
<reference evidence="2 3" key="1">
    <citation type="submission" date="2016-03" db="EMBL/GenBank/DDBJ databases">
        <title>Comparative genomics of Pseudogymnoascus destructans, the fungus causing white-nose syndrome of bats.</title>
        <authorList>
            <person name="Palmer J.M."/>
            <person name="Drees K.P."/>
            <person name="Foster J.T."/>
            <person name="Lindner D.L."/>
        </authorList>
    </citation>
    <scope>NUCLEOTIDE SEQUENCE [LARGE SCALE GENOMIC DNA]</scope>
    <source>
        <strain evidence="2 3">UAMH 10579</strain>
    </source>
</reference>
<dbReference type="EMBL" id="KV460269">
    <property type="protein sequence ID" value="OBT92322.1"/>
    <property type="molecule type" value="Genomic_DNA"/>
</dbReference>
<dbReference type="PANTHER" id="PTHR43662">
    <property type="match status" value="1"/>
</dbReference>
<feature type="domain" description="DUF1996" evidence="1">
    <location>
        <begin position="4"/>
        <end position="114"/>
    </location>
</feature>
<evidence type="ECO:0000313" key="3">
    <source>
        <dbReference type="Proteomes" id="UP000091956"/>
    </source>
</evidence>
<dbReference type="STRING" id="342668.A0A1B8G921"/>
<dbReference type="AlphaFoldDB" id="A0A1B8G921"/>
<evidence type="ECO:0000259" key="1">
    <source>
        <dbReference type="Pfam" id="PF09362"/>
    </source>
</evidence>
<dbReference type="RefSeq" id="XP_018126055.1">
    <property type="nucleotide sequence ID" value="XM_018278793.1"/>
</dbReference>
<evidence type="ECO:0000313" key="2">
    <source>
        <dbReference type="EMBL" id="OBT92322.1"/>
    </source>
</evidence>
<dbReference type="Proteomes" id="UP000091956">
    <property type="component" value="Unassembled WGS sequence"/>
</dbReference>
<dbReference type="GeneID" id="28842765"/>
<dbReference type="PANTHER" id="PTHR43662:SF3">
    <property type="entry name" value="DOMAIN PROTEIN, PUTATIVE (AFU_ORTHOLOGUE AFUA_6G11970)-RELATED"/>
    <property type="match status" value="1"/>
</dbReference>
<gene>
    <name evidence="2" type="ORF">VE01_09379</name>
</gene>
<sequence length="128" mass="14006">MVLRSAYWNPQLYYLHSNGQFEKVPNGGMAVYYLGGGKNAAGSNLAAPFPKGLKFLSSNNNARSYDASTMAYGNAMYPDIPIANRVTFACVDYNNPRPETHYMSDTNCPNGIERRLPSNPAGMVLISS</sequence>
<dbReference type="InterPro" id="IPR018535">
    <property type="entry name" value="DUF1996"/>
</dbReference>
<proteinExistence type="predicted"/>
<reference evidence="3" key="2">
    <citation type="journal article" date="2018" name="Nat. Commun.">
        <title>Extreme sensitivity to ultraviolet light in the fungal pathogen causing white-nose syndrome of bats.</title>
        <authorList>
            <person name="Palmer J.M."/>
            <person name="Drees K.P."/>
            <person name="Foster J.T."/>
            <person name="Lindner D.L."/>
        </authorList>
    </citation>
    <scope>NUCLEOTIDE SEQUENCE [LARGE SCALE GENOMIC DNA]</scope>
    <source>
        <strain evidence="3">UAMH 10579</strain>
    </source>
</reference>
<dbReference type="Pfam" id="PF09362">
    <property type="entry name" value="DUF1996"/>
    <property type="match status" value="1"/>
</dbReference>
<protein>
    <recommendedName>
        <fullName evidence="1">DUF1996 domain-containing protein</fullName>
    </recommendedName>
</protein>
<accession>A0A1B8G921</accession>